<dbReference type="InterPro" id="IPR036291">
    <property type="entry name" value="NAD(P)-bd_dom_sf"/>
</dbReference>
<gene>
    <name evidence="3" type="ORF">KHQ06_15255</name>
</gene>
<keyword evidence="4" id="KW-1185">Reference proteome</keyword>
<dbReference type="EC" id="1.1.1.47" evidence="3"/>
<dbReference type="InterPro" id="IPR020904">
    <property type="entry name" value="Sc_DH/Rdtase_CS"/>
</dbReference>
<evidence type="ECO:0000256" key="2">
    <source>
        <dbReference type="ARBA" id="ARBA00023002"/>
    </source>
</evidence>
<dbReference type="Pfam" id="PF13561">
    <property type="entry name" value="adh_short_C2"/>
    <property type="match status" value="1"/>
</dbReference>
<dbReference type="PRINTS" id="PR00081">
    <property type="entry name" value="GDHRDH"/>
</dbReference>
<dbReference type="PRINTS" id="PR00080">
    <property type="entry name" value="SDRFAMILY"/>
</dbReference>
<accession>A0ABX8CXS5</accession>
<dbReference type="PROSITE" id="PS00061">
    <property type="entry name" value="ADH_SHORT"/>
    <property type="match status" value="1"/>
</dbReference>
<evidence type="ECO:0000256" key="1">
    <source>
        <dbReference type="ARBA" id="ARBA00006484"/>
    </source>
</evidence>
<name>A0ABX8CXS5_9NOCA</name>
<dbReference type="GO" id="GO:0047936">
    <property type="term" value="F:glucose 1-dehydrogenase [NAD(P)+] activity"/>
    <property type="evidence" value="ECO:0007669"/>
    <property type="project" value="UniProtKB-EC"/>
</dbReference>
<dbReference type="PANTHER" id="PTHR24321">
    <property type="entry name" value="DEHYDROGENASES, SHORT CHAIN"/>
    <property type="match status" value="1"/>
</dbReference>
<sequence>MSDTRFAAKVVLITGATSGIGAAVARRIAAEGGTVVLGARAEQAGDRMAEEIRDQGGRALFVPTDVTVEADVERLTAAAVTEFGRLDAAFNNAGAINAFGPVQDIDDAAWRADLELNLTAVYYGLRHQVPALAAAGGGAILNNASNLGVVGMAQVAPYTAAKHGVVGLTRAVALEGAEQSVRVNALVSGAVDTPAFRASMGATPEGEAAIAALHPLGRIARPEEIAAFCAYLLSDEASFITGAALAIDGGFTAR</sequence>
<keyword evidence="2 3" id="KW-0560">Oxidoreductase</keyword>
<reference evidence="3 4" key="1">
    <citation type="submission" date="2021-04" db="EMBL/GenBank/DDBJ databases">
        <title>Nocardia tengchongensis.</title>
        <authorList>
            <person name="Zhuang k."/>
            <person name="Ran Y."/>
            <person name="Li W."/>
        </authorList>
    </citation>
    <scope>NUCLEOTIDE SEQUENCE [LARGE SCALE GENOMIC DNA]</scope>
    <source>
        <strain evidence="3 4">CFH S0057</strain>
    </source>
</reference>
<dbReference type="NCBIfam" id="NF005559">
    <property type="entry name" value="PRK07231.1"/>
    <property type="match status" value="1"/>
</dbReference>
<dbReference type="CDD" id="cd05233">
    <property type="entry name" value="SDR_c"/>
    <property type="match status" value="1"/>
</dbReference>
<protein>
    <submittedName>
        <fullName evidence="3">Glucose 1-dehydrogenase</fullName>
        <ecNumber evidence="3">1.1.1.47</ecNumber>
    </submittedName>
</protein>
<organism evidence="3 4">
    <name type="scientific">Nocardia tengchongensis</name>
    <dbReference type="NCBI Taxonomy" id="2055889"/>
    <lineage>
        <taxon>Bacteria</taxon>
        <taxon>Bacillati</taxon>
        <taxon>Actinomycetota</taxon>
        <taxon>Actinomycetes</taxon>
        <taxon>Mycobacteriales</taxon>
        <taxon>Nocardiaceae</taxon>
        <taxon>Nocardia</taxon>
    </lineage>
</organism>
<dbReference type="RefSeq" id="WP_213560087.1">
    <property type="nucleotide sequence ID" value="NZ_JBHXAJ010000008.1"/>
</dbReference>
<evidence type="ECO:0000313" key="3">
    <source>
        <dbReference type="EMBL" id="QVI24023.1"/>
    </source>
</evidence>
<dbReference type="SUPFAM" id="SSF51735">
    <property type="entry name" value="NAD(P)-binding Rossmann-fold domains"/>
    <property type="match status" value="1"/>
</dbReference>
<dbReference type="InterPro" id="IPR002347">
    <property type="entry name" value="SDR_fam"/>
</dbReference>
<comment type="similarity">
    <text evidence="1">Belongs to the short-chain dehydrogenases/reductases (SDR) family.</text>
</comment>
<dbReference type="Gene3D" id="3.40.50.720">
    <property type="entry name" value="NAD(P)-binding Rossmann-like Domain"/>
    <property type="match status" value="1"/>
</dbReference>
<dbReference type="PANTHER" id="PTHR24321:SF8">
    <property type="entry name" value="ESTRADIOL 17-BETA-DEHYDROGENASE 8-RELATED"/>
    <property type="match status" value="1"/>
</dbReference>
<proteinExistence type="inferred from homology"/>
<evidence type="ECO:0000313" key="4">
    <source>
        <dbReference type="Proteomes" id="UP000683310"/>
    </source>
</evidence>
<dbReference type="Proteomes" id="UP000683310">
    <property type="component" value="Chromosome"/>
</dbReference>
<dbReference type="EMBL" id="CP074371">
    <property type="protein sequence ID" value="QVI24023.1"/>
    <property type="molecule type" value="Genomic_DNA"/>
</dbReference>